<sequence>MEAQYIYSGIVQCKQCNTVITNFMYKFLSDQLFLKKKDIKYIFEEKQRSELNNLGDKLEMDQTGILKQILKKDKYLVFTKRNTNIQNLTDIDPVQNKKDKPRLIMQDLFVGKLFCFNCKIAIARQFLSKDDKKYLQIISHIILKKKKVKLIDQIEYNGQSKKQQEEALHQQQRLEQIKQKQGIQEATNVIIVEKLGNQMRKLKNELDYQNKDLIE</sequence>
<accession>A0A078BB35</accession>
<protein>
    <submittedName>
        <fullName evidence="2">Uncharacterized protein</fullName>
    </submittedName>
</protein>
<evidence type="ECO:0000256" key="1">
    <source>
        <dbReference type="SAM" id="Coils"/>
    </source>
</evidence>
<dbReference type="EMBL" id="CCKQ01018496">
    <property type="protein sequence ID" value="CDW90462.1"/>
    <property type="molecule type" value="Genomic_DNA"/>
</dbReference>
<dbReference type="InParanoid" id="A0A078BB35"/>
<proteinExistence type="predicted"/>
<keyword evidence="1" id="KW-0175">Coiled coil</keyword>
<evidence type="ECO:0000313" key="2">
    <source>
        <dbReference type="EMBL" id="CDW90462.1"/>
    </source>
</evidence>
<dbReference type="Proteomes" id="UP000039865">
    <property type="component" value="Unassembled WGS sequence"/>
</dbReference>
<dbReference type="AlphaFoldDB" id="A0A078BB35"/>
<gene>
    <name evidence="2" type="primary">Contig16709.g17803</name>
    <name evidence="2" type="ORF">STYLEM_19605</name>
</gene>
<name>A0A078BB35_STYLE</name>
<keyword evidence="3" id="KW-1185">Reference proteome</keyword>
<organism evidence="2 3">
    <name type="scientific">Stylonychia lemnae</name>
    <name type="common">Ciliate</name>
    <dbReference type="NCBI Taxonomy" id="5949"/>
    <lineage>
        <taxon>Eukaryota</taxon>
        <taxon>Sar</taxon>
        <taxon>Alveolata</taxon>
        <taxon>Ciliophora</taxon>
        <taxon>Intramacronucleata</taxon>
        <taxon>Spirotrichea</taxon>
        <taxon>Stichotrichia</taxon>
        <taxon>Sporadotrichida</taxon>
        <taxon>Oxytrichidae</taxon>
        <taxon>Stylonychinae</taxon>
        <taxon>Stylonychia</taxon>
    </lineage>
</organism>
<evidence type="ECO:0000313" key="3">
    <source>
        <dbReference type="Proteomes" id="UP000039865"/>
    </source>
</evidence>
<feature type="coiled-coil region" evidence="1">
    <location>
        <begin position="160"/>
        <end position="212"/>
    </location>
</feature>
<reference evidence="2 3" key="1">
    <citation type="submission" date="2014-06" db="EMBL/GenBank/DDBJ databases">
        <authorList>
            <person name="Swart Estienne"/>
        </authorList>
    </citation>
    <scope>NUCLEOTIDE SEQUENCE [LARGE SCALE GENOMIC DNA]</scope>
    <source>
        <strain evidence="2 3">130c</strain>
    </source>
</reference>